<dbReference type="GO" id="GO:1990904">
    <property type="term" value="C:ribonucleoprotein complex"/>
    <property type="evidence" value="ECO:0007669"/>
    <property type="project" value="UniProtKB-KW"/>
</dbReference>
<evidence type="ECO:0000256" key="3">
    <source>
        <dbReference type="ARBA" id="ARBA00014389"/>
    </source>
</evidence>
<keyword evidence="7" id="KW-0694">RNA-binding</keyword>
<dbReference type="SMR" id="A0A068EWX6"/>
<dbReference type="InterPro" id="IPR000448">
    <property type="entry name" value="Rhabdo_ncapsid"/>
</dbReference>
<evidence type="ECO:0000256" key="2">
    <source>
        <dbReference type="ARBA" id="ARBA00004328"/>
    </source>
</evidence>
<evidence type="ECO:0000256" key="4">
    <source>
        <dbReference type="ARBA" id="ARBA00022497"/>
    </source>
</evidence>
<dbReference type="Gene3D" id="1.10.3570.10">
    <property type="entry name" value="Rhabdovirus nucleocapsid protein like domain"/>
    <property type="match status" value="1"/>
</dbReference>
<dbReference type="InterPro" id="IPR023330">
    <property type="entry name" value="Rhabdovirus_ncapsid_N"/>
</dbReference>
<evidence type="ECO:0000256" key="5">
    <source>
        <dbReference type="ARBA" id="ARBA00022561"/>
    </source>
</evidence>
<evidence type="ECO:0000256" key="12">
    <source>
        <dbReference type="SAM" id="MobiDB-lite"/>
    </source>
</evidence>
<comment type="subcellular location">
    <subcellularLocation>
        <location evidence="1">Host cytoplasm</location>
    </subcellularLocation>
    <subcellularLocation>
        <location evidence="2">Virion</location>
    </subcellularLocation>
</comment>
<dbReference type="InterPro" id="IPR035961">
    <property type="entry name" value="Rhabdovirus_nucleoprotein-like"/>
</dbReference>
<keyword evidence="10" id="KW-0687">Ribonucleoprotein</keyword>
<evidence type="ECO:0000256" key="8">
    <source>
        <dbReference type="ARBA" id="ARBA00023086"/>
    </source>
</evidence>
<accession>A0A068EWX6</accession>
<dbReference type="GO" id="GO:0030430">
    <property type="term" value="C:host cell cytoplasm"/>
    <property type="evidence" value="ECO:0007669"/>
    <property type="project" value="UniProtKB-SubCell"/>
</dbReference>
<keyword evidence="15" id="KW-1185">Reference proteome</keyword>
<name>A0A068EWX6_9RHAB</name>
<reference evidence="14 15" key="1">
    <citation type="journal article" date="2014" name="Emerg. Infect. Dis.">
        <title>Genetic relatedness of dolphin rhabdovirus with fish rhabdoviruses.</title>
        <authorList>
            <person name="Siegers J.Y."/>
            <person name="van de Bildt M.W."/>
            <person name="van Elk C.E."/>
            <person name="Schurch A.C."/>
            <person name="Tordo N."/>
            <person name="Kuiken T."/>
            <person name="Bodewes R."/>
            <person name="Osterhaus A.D."/>
        </authorList>
    </citation>
    <scope>NUCLEOTIDE SEQUENCE [LARGE SCALE GENOMIC DNA]</scope>
    <source>
        <strain evidence="14">PxV1 1992</strain>
    </source>
</reference>
<organism evidence="14 15">
    <name type="scientific">Dolphin rhabdovirus</name>
    <dbReference type="NCBI Taxonomy" id="1511639"/>
    <lineage>
        <taxon>Viruses</taxon>
        <taxon>Riboviria</taxon>
        <taxon>Orthornavirae</taxon>
        <taxon>Negarnaviricota</taxon>
        <taxon>Haploviricotina</taxon>
        <taxon>Monjiviricetes</taxon>
        <taxon>Mononegavirales</taxon>
        <taxon>Rhabdoviridae</taxon>
        <taxon>Alpharhabdovirinae</taxon>
        <taxon>Cetarhavirus</taxon>
        <taxon>Cetarhavirus laganorhynchus</taxon>
    </lineage>
</organism>
<keyword evidence="8 14" id="KW-0543">Viral nucleoprotein</keyword>
<dbReference type="SUPFAM" id="SSF140809">
    <property type="entry name" value="Rhabdovirus nucleoprotein-like"/>
    <property type="match status" value="1"/>
</dbReference>
<dbReference type="KEGG" id="vg:21011925"/>
<evidence type="ECO:0000256" key="6">
    <source>
        <dbReference type="ARBA" id="ARBA00022844"/>
    </source>
</evidence>
<dbReference type="GO" id="GO:0003723">
    <property type="term" value="F:RNA binding"/>
    <property type="evidence" value="ECO:0007669"/>
    <property type="project" value="UniProtKB-KW"/>
</dbReference>
<keyword evidence="9" id="KW-1035">Host cytoplasm</keyword>
<feature type="domain" description="Rhabdovirus nucleocapsid" evidence="13">
    <location>
        <begin position="12"/>
        <end position="403"/>
    </location>
</feature>
<dbReference type="RefSeq" id="YP_009094472.1">
    <property type="nucleotide sequence ID" value="NC_025406.1"/>
</dbReference>
<protein>
    <recommendedName>
        <fullName evidence="3">Nucleoprotein</fullName>
    </recommendedName>
    <alternativeName>
        <fullName evidence="11">Nucleocapsid protein</fullName>
    </alternativeName>
</protein>
<evidence type="ECO:0000256" key="9">
    <source>
        <dbReference type="ARBA" id="ARBA00023200"/>
    </source>
</evidence>
<dbReference type="GO" id="GO:0019013">
    <property type="term" value="C:viral nucleocapsid"/>
    <property type="evidence" value="ECO:0007669"/>
    <property type="project" value="UniProtKB-KW"/>
</dbReference>
<evidence type="ECO:0000256" key="1">
    <source>
        <dbReference type="ARBA" id="ARBA00004192"/>
    </source>
</evidence>
<evidence type="ECO:0000313" key="15">
    <source>
        <dbReference type="Proteomes" id="UP000097858"/>
    </source>
</evidence>
<dbReference type="EMBL" id="KF958252">
    <property type="protein sequence ID" value="AID53188.1"/>
    <property type="molecule type" value="Viral_cRNA"/>
</dbReference>
<evidence type="ECO:0000256" key="10">
    <source>
        <dbReference type="ARBA" id="ARBA00023274"/>
    </source>
</evidence>
<evidence type="ECO:0000256" key="7">
    <source>
        <dbReference type="ARBA" id="ARBA00022884"/>
    </source>
</evidence>
<evidence type="ECO:0000259" key="13">
    <source>
        <dbReference type="Pfam" id="PF00945"/>
    </source>
</evidence>
<dbReference type="OrthoDB" id="22890at10239"/>
<feature type="compositionally biased region" description="Acidic residues" evidence="12">
    <location>
        <begin position="350"/>
        <end position="370"/>
    </location>
</feature>
<dbReference type="Gene3D" id="1.10.3610.10">
    <property type="entry name" value="Nucleoprotein"/>
    <property type="match status" value="1"/>
</dbReference>
<keyword evidence="6" id="KW-0946">Virion</keyword>
<sequence>METIVRKTTGSVVTPILPAIEDTPTYPSEFFKDNDRPSLTVEYTNVPLDELRGAVISGIQKGELTADLVVAFIYQVCREWEETEETGWTSFGVEIAKRGQNVNPFCMVNVKIGTKPKPDWTVNTVNDNSGDFQLVMGLLGIYRVSNISNETYKEKILGTIQTQLDAIAKNKVMMKTLAVNKQVTLSPNFNMAVACIDMFYHRYKGAEKSVIRVSTLTSRYKDCAALSTLAHISNFTGLSLKETLDWVFSDRVAAEVEQMMRPGEEIDRQESYMPYLKDFRISRRSPYSTTFNSNLHIWGQSACALMGSRRSQNAILMSEDNLVNIMTNAKIMAYVLGTSADLTKAFTVDGEEAGESDDEGEGIEDEEAESEMPKGRQALEWFEYMSSMSFTIPSKMEEKLKAMAKRIALPRPGTIGAAIKQDMGV</sequence>
<evidence type="ECO:0000313" key="14">
    <source>
        <dbReference type="EMBL" id="AID53188.1"/>
    </source>
</evidence>
<keyword evidence="5" id="KW-0167">Capsid protein</keyword>
<dbReference type="GeneID" id="21011925"/>
<feature type="region of interest" description="Disordered" evidence="12">
    <location>
        <begin position="350"/>
        <end position="374"/>
    </location>
</feature>
<dbReference type="Pfam" id="PF00945">
    <property type="entry name" value="Rhabdo_ncap"/>
    <property type="match status" value="1"/>
</dbReference>
<dbReference type="InterPro" id="IPR023331">
    <property type="entry name" value="Rhabdovirus_ncapsid_C"/>
</dbReference>
<proteinExistence type="predicted"/>
<evidence type="ECO:0000256" key="11">
    <source>
        <dbReference type="ARBA" id="ARBA00033344"/>
    </source>
</evidence>
<dbReference type="Proteomes" id="UP000097858">
    <property type="component" value="Segment"/>
</dbReference>
<dbReference type="GO" id="GO:0019029">
    <property type="term" value="C:helical viral capsid"/>
    <property type="evidence" value="ECO:0007669"/>
    <property type="project" value="UniProtKB-KW"/>
</dbReference>
<keyword evidence="4" id="KW-1139">Helical capsid protein</keyword>